<accession>A0A5C6AE64</accession>
<gene>
    <name evidence="1" type="ORF">Pla100_25130</name>
</gene>
<organism evidence="1 2">
    <name type="scientific">Neorhodopirellula pilleata</name>
    <dbReference type="NCBI Taxonomy" id="2714738"/>
    <lineage>
        <taxon>Bacteria</taxon>
        <taxon>Pseudomonadati</taxon>
        <taxon>Planctomycetota</taxon>
        <taxon>Planctomycetia</taxon>
        <taxon>Pirellulales</taxon>
        <taxon>Pirellulaceae</taxon>
        <taxon>Neorhodopirellula</taxon>
    </lineage>
</organism>
<dbReference type="GO" id="GO:0000272">
    <property type="term" value="P:polysaccharide catabolic process"/>
    <property type="evidence" value="ECO:0007669"/>
    <property type="project" value="InterPro"/>
</dbReference>
<dbReference type="GO" id="GO:0004553">
    <property type="term" value="F:hydrolase activity, hydrolyzing O-glycosyl compounds"/>
    <property type="evidence" value="ECO:0007669"/>
    <property type="project" value="InterPro"/>
</dbReference>
<dbReference type="EMBL" id="SJPM01000004">
    <property type="protein sequence ID" value="TWT97361.1"/>
    <property type="molecule type" value="Genomic_DNA"/>
</dbReference>
<dbReference type="Gene3D" id="3.40.50.1820">
    <property type="entry name" value="alpha/beta hydrolase"/>
    <property type="match status" value="1"/>
</dbReference>
<name>A0A5C6AE64_9BACT</name>
<keyword evidence="2" id="KW-1185">Reference proteome</keyword>
<sequence length="826" mass="88202">MIRGKKQSAFRLLRIESLSSRRMFAAELATGLSLEDARDQIAGRFDSATIVTHGFQIDGAGDSLMPLAEAIVERNGGFLVDIDVGAVDGAITFDLLASESKTGNELVFLFDWGDASNNDSAGWGEAAGDALFSIGAGLGLFDPDAGSANTINLHFIGHSFGTAVTSEAIERLAAFKVPVDHVTYLDPHDFDQARLPIDGSQRLFELGAPQVLGGSGLTEDGYGASVWNNVTFADVYYQTNPLGLIPINPGGRPIPGAYNVSLTQATEDFFIPHSAVWNDFYIDSVTSLDSTSGYAFSSRVIPPNDRPAAVFFGLGQEHDHTPEAIVNRDTGLPNSIGLGSLGLTTEQITNARWEPVWTPGIYNGNLDLIGNASDEVPGWVFHGGGGDSQWQTSGDGAVRLTEAGQSRTHNLVYFPKNVSQLEYEVNFGSSDDNAVLEILIDEILVESISLDSMATNEQSLATTSGVSRSIPIGSLGGRARTITFRSVSMSGSGQVDIRIDDITFSRSDRTFNSNHRTLVVETVEGQQAIPSDVNTIAIQFQAEANSFIEVESIDVTHSSSLAWTNLFVVNDRFESIGTVEERTLSAELEAGRTYAILFDPTNSMRTYQITSSAGDHSLNPLAPTNLFAPTDVNADGRVSALDALIVINALNALANDNGVENGKRPFLDVNHDGSITAVDALQVINVLNATVPRGMSEPEPIGEPIATGGRRRVDAYEFVGLLTDGVVDTERIIVLNCQKVGIDTVIPVDVLLPRVTSPERSLGEVERRRSGVREGGGTGVVSLDRLGLPWGCPLPDLASLDPTSPSFAGGGDRKLAQPKIAVTKTF</sequence>
<evidence type="ECO:0000313" key="2">
    <source>
        <dbReference type="Proteomes" id="UP000316213"/>
    </source>
</evidence>
<comment type="caution">
    <text evidence="1">The sequence shown here is derived from an EMBL/GenBank/DDBJ whole genome shotgun (WGS) entry which is preliminary data.</text>
</comment>
<protein>
    <submittedName>
        <fullName evidence="1">Dockerin type I repeat protein</fullName>
    </submittedName>
</protein>
<dbReference type="AlphaFoldDB" id="A0A5C6AE64"/>
<dbReference type="SUPFAM" id="SSF63446">
    <property type="entry name" value="Type I dockerin domain"/>
    <property type="match status" value="1"/>
</dbReference>
<dbReference type="Pfam" id="PF00404">
    <property type="entry name" value="Dockerin_1"/>
    <property type="match status" value="1"/>
</dbReference>
<proteinExistence type="predicted"/>
<dbReference type="InterPro" id="IPR002105">
    <property type="entry name" value="Dockerin_1_rpt"/>
</dbReference>
<reference evidence="1 2" key="1">
    <citation type="submission" date="2019-02" db="EMBL/GenBank/DDBJ databases">
        <title>Deep-cultivation of Planctomycetes and their phenomic and genomic characterization uncovers novel biology.</title>
        <authorList>
            <person name="Wiegand S."/>
            <person name="Jogler M."/>
            <person name="Boedeker C."/>
            <person name="Pinto D."/>
            <person name="Vollmers J."/>
            <person name="Rivas-Marin E."/>
            <person name="Kohn T."/>
            <person name="Peeters S.H."/>
            <person name="Heuer A."/>
            <person name="Rast P."/>
            <person name="Oberbeckmann S."/>
            <person name="Bunk B."/>
            <person name="Jeske O."/>
            <person name="Meyerdierks A."/>
            <person name="Storesund J.E."/>
            <person name="Kallscheuer N."/>
            <person name="Luecker S."/>
            <person name="Lage O.M."/>
            <person name="Pohl T."/>
            <person name="Merkel B.J."/>
            <person name="Hornburger P."/>
            <person name="Mueller R.-W."/>
            <person name="Bruemmer F."/>
            <person name="Labrenz M."/>
            <person name="Spormann A.M."/>
            <person name="Op Den Camp H."/>
            <person name="Overmann J."/>
            <person name="Amann R."/>
            <person name="Jetten M.S.M."/>
            <person name="Mascher T."/>
            <person name="Medema M.H."/>
            <person name="Devos D.P."/>
            <person name="Kaster A.-K."/>
            <person name="Ovreas L."/>
            <person name="Rohde M."/>
            <person name="Galperin M.Y."/>
            <person name="Jogler C."/>
        </authorList>
    </citation>
    <scope>NUCLEOTIDE SEQUENCE [LARGE SCALE GENOMIC DNA]</scope>
    <source>
        <strain evidence="1 2">Pla100</strain>
    </source>
</reference>
<dbReference type="Proteomes" id="UP000316213">
    <property type="component" value="Unassembled WGS sequence"/>
</dbReference>
<evidence type="ECO:0000313" key="1">
    <source>
        <dbReference type="EMBL" id="TWT97361.1"/>
    </source>
</evidence>
<dbReference type="InterPro" id="IPR029058">
    <property type="entry name" value="AB_hydrolase_fold"/>
</dbReference>
<dbReference type="Gene3D" id="1.10.1330.10">
    <property type="entry name" value="Dockerin domain"/>
    <property type="match status" value="1"/>
</dbReference>
<dbReference type="RefSeq" id="WP_231602992.1">
    <property type="nucleotide sequence ID" value="NZ_SJPM01000004.1"/>
</dbReference>
<dbReference type="CDD" id="cd14256">
    <property type="entry name" value="Dockerin_I"/>
    <property type="match status" value="1"/>
</dbReference>
<dbReference type="InterPro" id="IPR036439">
    <property type="entry name" value="Dockerin_dom_sf"/>
</dbReference>